<evidence type="ECO:0000313" key="1">
    <source>
        <dbReference type="EMBL" id="EMB15663.1"/>
    </source>
</evidence>
<keyword evidence="2" id="KW-1185">Reference proteome</keyword>
<dbReference type="PATRIC" id="fig|1263867.3.peg.3885"/>
<dbReference type="Proteomes" id="UP000011529">
    <property type="component" value="Unassembled WGS sequence"/>
</dbReference>
<sequence length="151" mass="17372">MRVGRTFSFGNCLSFIPASHFEMIHYTCDRCRQVIDPSQSSRYTIAIEVQKLEEEWNDDEAVDHLDALHQAIEADEAEDDLIEMIDHDAASPRNDSEPECFAEPTIELHDAPISTGETVSQSFDLCESCYRRYRSNPLGRERNLKMHFSNN</sequence>
<protein>
    <submittedName>
        <fullName evidence="1">Uncharacterized protein</fullName>
    </submittedName>
</protein>
<evidence type="ECO:0000313" key="2">
    <source>
        <dbReference type="Proteomes" id="UP000011529"/>
    </source>
</evidence>
<dbReference type="AlphaFoldDB" id="M2B1L0"/>
<organism evidence="1 2">
    <name type="scientific">Rhodopirellula europaea 6C</name>
    <dbReference type="NCBI Taxonomy" id="1263867"/>
    <lineage>
        <taxon>Bacteria</taxon>
        <taxon>Pseudomonadati</taxon>
        <taxon>Planctomycetota</taxon>
        <taxon>Planctomycetia</taxon>
        <taxon>Pirellulales</taxon>
        <taxon>Pirellulaceae</taxon>
        <taxon>Rhodopirellula</taxon>
    </lineage>
</organism>
<accession>M2B1L0</accession>
<proteinExistence type="predicted"/>
<gene>
    <name evidence="1" type="ORF">RE6C_03629</name>
</gene>
<dbReference type="EMBL" id="ANMO01000167">
    <property type="protein sequence ID" value="EMB15663.1"/>
    <property type="molecule type" value="Genomic_DNA"/>
</dbReference>
<comment type="caution">
    <text evidence="1">The sequence shown here is derived from an EMBL/GenBank/DDBJ whole genome shotgun (WGS) entry which is preliminary data.</text>
</comment>
<reference evidence="1" key="1">
    <citation type="submission" date="2012-11" db="EMBL/GenBank/DDBJ databases">
        <title>Permanent draft genomes of Rhodopirellula europaea strain SH398 and 6C.</title>
        <authorList>
            <person name="Richter M."/>
            <person name="Richter-Heitmann T."/>
            <person name="Frank C."/>
            <person name="Harder J."/>
            <person name="Glockner F.O."/>
        </authorList>
    </citation>
    <scope>NUCLEOTIDE SEQUENCE</scope>
    <source>
        <strain evidence="1">6C</strain>
    </source>
</reference>
<name>M2B1L0_9BACT</name>
<reference evidence="1" key="2">
    <citation type="journal article" date="2013" name="Mar. Genomics">
        <title>Expression of sulfatases in Rhodopirellula baltica and the diversity of sulfatases in the genus Rhodopirellula.</title>
        <authorList>
            <person name="Wegner C.E."/>
            <person name="Richter-Heitmann T."/>
            <person name="Klindworth A."/>
            <person name="Klockow C."/>
            <person name="Richter M."/>
            <person name="Achstetter T."/>
            <person name="Glockner F.O."/>
            <person name="Harder J."/>
        </authorList>
    </citation>
    <scope>NUCLEOTIDE SEQUENCE [LARGE SCALE GENOMIC DNA]</scope>
    <source>
        <strain evidence="1">6C</strain>
    </source>
</reference>